<dbReference type="EMBL" id="MFAF01000133">
    <property type="protein sequence ID" value="OGD72048.1"/>
    <property type="molecule type" value="Genomic_DNA"/>
</dbReference>
<accession>A0A1F5EX94</accession>
<gene>
    <name evidence="1" type="ORF">A2Y64_06195</name>
</gene>
<protein>
    <submittedName>
        <fullName evidence="1">Uncharacterized protein</fullName>
    </submittedName>
</protein>
<evidence type="ECO:0000313" key="2">
    <source>
        <dbReference type="Proteomes" id="UP000177187"/>
    </source>
</evidence>
<proteinExistence type="predicted"/>
<dbReference type="Proteomes" id="UP000177187">
    <property type="component" value="Unassembled WGS sequence"/>
</dbReference>
<dbReference type="AlphaFoldDB" id="A0A1F5EX94"/>
<evidence type="ECO:0000313" key="1">
    <source>
        <dbReference type="EMBL" id="OGD72048.1"/>
    </source>
</evidence>
<comment type="caution">
    <text evidence="1">The sequence shown here is derived from an EMBL/GenBank/DDBJ whole genome shotgun (WGS) entry which is preliminary data.</text>
</comment>
<organism evidence="1 2">
    <name type="scientific">Candidatus Coatesbacteria bacterium RBG_13_66_14</name>
    <dbReference type="NCBI Taxonomy" id="1817816"/>
    <lineage>
        <taxon>Bacteria</taxon>
        <taxon>Candidatus Coatesiibacteriota</taxon>
    </lineage>
</organism>
<sequence>MGAGTAKALIGLGTVEELRGNVEEGLDTLRRALAEEADPKPGIALTSASFSIFCGSNRYS</sequence>
<name>A0A1F5EX94_9BACT</name>
<reference evidence="1 2" key="1">
    <citation type="journal article" date="2016" name="Nat. Commun.">
        <title>Thousands of microbial genomes shed light on interconnected biogeochemical processes in an aquifer system.</title>
        <authorList>
            <person name="Anantharaman K."/>
            <person name="Brown C.T."/>
            <person name="Hug L.A."/>
            <person name="Sharon I."/>
            <person name="Castelle C.J."/>
            <person name="Probst A.J."/>
            <person name="Thomas B.C."/>
            <person name="Singh A."/>
            <person name="Wilkins M.J."/>
            <person name="Karaoz U."/>
            <person name="Brodie E.L."/>
            <person name="Williams K.H."/>
            <person name="Hubbard S.S."/>
            <person name="Banfield J.F."/>
        </authorList>
    </citation>
    <scope>NUCLEOTIDE SEQUENCE [LARGE SCALE GENOMIC DNA]</scope>
</reference>